<accession>A0ABU2BV32</accession>
<comment type="caution">
    <text evidence="1">The sequence shown here is derived from an EMBL/GenBank/DDBJ whole genome shotgun (WGS) entry which is preliminary data.</text>
</comment>
<sequence>MTDPVETALLITVPAAEPVVGRHRSRLDRAARVGDPAHVTVVFPFVPFAALREADLAALTDVARAVPAFTLHHHTVEDLRVAETAVVRQLPVTQRVEAISLWAGPSLLTEEPGWRQVGSFPLGRARPAGLLDVPVGSDHRSWSHPSDTRGWCAHPTGWTLAPMSDTLGAHLARAIADKDESGMRALLAPEVDFRGLTPGRTWEGSSPDEVVDTVLGHWFKESDRIVGDTVTEGEVVGDTERVSYRFDLENADGSHVAEQQVYYRSTPEGDRIGYLRVLCSGFRPR</sequence>
<gene>
    <name evidence="1" type="ORF">J2S63_002048</name>
</gene>
<dbReference type="Proteomes" id="UP001183648">
    <property type="component" value="Unassembled WGS sequence"/>
</dbReference>
<protein>
    <recommendedName>
        <fullName evidence="3">SnoaL-like domain-containing protein</fullName>
    </recommendedName>
</protein>
<evidence type="ECO:0000313" key="2">
    <source>
        <dbReference type="Proteomes" id="UP001183648"/>
    </source>
</evidence>
<keyword evidence="2" id="KW-1185">Reference proteome</keyword>
<dbReference type="RefSeq" id="WP_310301807.1">
    <property type="nucleotide sequence ID" value="NZ_BAAAPS010000008.1"/>
</dbReference>
<name>A0ABU2BV32_9ACTN</name>
<organism evidence="1 2">
    <name type="scientific">Nocardioides marmoribigeumensis</name>
    <dbReference type="NCBI Taxonomy" id="433649"/>
    <lineage>
        <taxon>Bacteria</taxon>
        <taxon>Bacillati</taxon>
        <taxon>Actinomycetota</taxon>
        <taxon>Actinomycetes</taxon>
        <taxon>Propionibacteriales</taxon>
        <taxon>Nocardioidaceae</taxon>
        <taxon>Nocardioides</taxon>
    </lineage>
</organism>
<reference evidence="1 2" key="1">
    <citation type="submission" date="2023-07" db="EMBL/GenBank/DDBJ databases">
        <title>Sequencing the genomes of 1000 actinobacteria strains.</title>
        <authorList>
            <person name="Klenk H.-P."/>
        </authorList>
    </citation>
    <scope>NUCLEOTIDE SEQUENCE [LARGE SCALE GENOMIC DNA]</scope>
    <source>
        <strain evidence="1 2">DSM 19426</strain>
    </source>
</reference>
<dbReference type="EMBL" id="JAVDYG010000001">
    <property type="protein sequence ID" value="MDR7362495.1"/>
    <property type="molecule type" value="Genomic_DNA"/>
</dbReference>
<evidence type="ECO:0008006" key="3">
    <source>
        <dbReference type="Google" id="ProtNLM"/>
    </source>
</evidence>
<proteinExistence type="predicted"/>
<evidence type="ECO:0000313" key="1">
    <source>
        <dbReference type="EMBL" id="MDR7362495.1"/>
    </source>
</evidence>